<reference evidence="2 3" key="1">
    <citation type="submission" date="2019-08" db="EMBL/GenBank/DDBJ databases">
        <title>The genome of the soybean aphid Biotype 1, its phylome, world population structure and adaptation to the North American continent.</title>
        <authorList>
            <person name="Giordano R."/>
            <person name="Donthu R.K."/>
            <person name="Hernandez A.G."/>
            <person name="Wright C.L."/>
            <person name="Zimin A.V."/>
        </authorList>
    </citation>
    <scope>NUCLEOTIDE SEQUENCE [LARGE SCALE GENOMIC DNA]</scope>
    <source>
        <tissue evidence="2">Whole aphids</tissue>
    </source>
</reference>
<dbReference type="Proteomes" id="UP000475862">
    <property type="component" value="Unassembled WGS sequence"/>
</dbReference>
<evidence type="ECO:0000256" key="1">
    <source>
        <dbReference type="SAM" id="Phobius"/>
    </source>
</evidence>
<evidence type="ECO:0000313" key="2">
    <source>
        <dbReference type="EMBL" id="KAE9544305.1"/>
    </source>
</evidence>
<protein>
    <submittedName>
        <fullName evidence="2">Uncharacterized protein</fullName>
    </submittedName>
</protein>
<dbReference type="EMBL" id="VYZN01000002">
    <property type="protein sequence ID" value="KAE9544305.1"/>
    <property type="molecule type" value="Genomic_DNA"/>
</dbReference>
<accession>A0A6G0U5B1</accession>
<proteinExistence type="predicted"/>
<name>A0A6G0U5B1_APHGL</name>
<comment type="caution">
    <text evidence="2">The sequence shown here is derived from an EMBL/GenBank/DDBJ whole genome shotgun (WGS) entry which is preliminary data.</text>
</comment>
<organism evidence="2 3">
    <name type="scientific">Aphis glycines</name>
    <name type="common">Soybean aphid</name>
    <dbReference type="NCBI Taxonomy" id="307491"/>
    <lineage>
        <taxon>Eukaryota</taxon>
        <taxon>Metazoa</taxon>
        <taxon>Ecdysozoa</taxon>
        <taxon>Arthropoda</taxon>
        <taxon>Hexapoda</taxon>
        <taxon>Insecta</taxon>
        <taxon>Pterygota</taxon>
        <taxon>Neoptera</taxon>
        <taxon>Paraneoptera</taxon>
        <taxon>Hemiptera</taxon>
        <taxon>Sternorrhyncha</taxon>
        <taxon>Aphidomorpha</taxon>
        <taxon>Aphidoidea</taxon>
        <taxon>Aphididae</taxon>
        <taxon>Aphidini</taxon>
        <taxon>Aphis</taxon>
        <taxon>Aphis</taxon>
    </lineage>
</organism>
<sequence length="195" mass="23342">MYIILWNVEIKFVSRVTKLKIKLNYNDKIPPKRDLSMVNLIKKLYRYNKRVFDIITVRLNCRQFGYGYEHVHKIVQDKIHINTFYMALMIHSYENNQSNLIKNLKYQRNRLNMHVHLMFTLKSNAFKSCKLIFNKIDKKKEARDFKFVQIAVEVFIFVTFSIAIKSMFLSSHSSPDCKHPFSLMMRSTRFPTSSV</sequence>
<keyword evidence="3" id="KW-1185">Reference proteome</keyword>
<keyword evidence="1" id="KW-0812">Transmembrane</keyword>
<gene>
    <name evidence="2" type="ORF">AGLY_001484</name>
</gene>
<feature type="transmembrane region" description="Helical" evidence="1">
    <location>
        <begin position="147"/>
        <end position="168"/>
    </location>
</feature>
<keyword evidence="1" id="KW-1133">Transmembrane helix</keyword>
<keyword evidence="1" id="KW-0472">Membrane</keyword>
<dbReference type="AlphaFoldDB" id="A0A6G0U5B1"/>
<evidence type="ECO:0000313" key="3">
    <source>
        <dbReference type="Proteomes" id="UP000475862"/>
    </source>
</evidence>